<dbReference type="OrthoDB" id="1366157at2"/>
<proteinExistence type="predicted"/>
<feature type="transmembrane region" description="Helical" evidence="1">
    <location>
        <begin position="35"/>
        <end position="59"/>
    </location>
</feature>
<reference evidence="2" key="1">
    <citation type="submission" date="2016-09" db="EMBL/GenBank/DDBJ databases">
        <authorList>
            <person name="Capua I."/>
            <person name="De Benedictis P."/>
            <person name="Joannis T."/>
            <person name="Lombin L.H."/>
            <person name="Cattoli G."/>
        </authorList>
    </citation>
    <scope>NUCLEOTIDE SEQUENCE [LARGE SCALE GENOMIC DNA]</scope>
    <source>
        <strain evidence="2">MSU</strain>
    </source>
</reference>
<reference evidence="4" key="2">
    <citation type="submission" date="2016-09" db="EMBL/GenBank/DDBJ databases">
        <authorList>
            <person name="Chen S."/>
            <person name="Walker E."/>
        </authorList>
    </citation>
    <scope>NUCLEOTIDE SEQUENCE [LARGE SCALE GENOMIC DNA]</scope>
    <source>
        <strain evidence="4">MSU</strain>
    </source>
</reference>
<dbReference type="Proteomes" id="UP000198319">
    <property type="component" value="Unassembled WGS sequence"/>
</dbReference>
<dbReference type="EMBL" id="MIKE01000028">
    <property type="protein sequence ID" value="OHT43406.1"/>
    <property type="molecule type" value="Genomic_DNA"/>
</dbReference>
<protein>
    <submittedName>
        <fullName evidence="2">Uncharacterized protein</fullName>
    </submittedName>
</protein>
<gene>
    <name evidence="3" type="ORF">B0A71_09710</name>
    <name evidence="2" type="ORF">BHE19_19145</name>
</gene>
<reference evidence="3 5" key="3">
    <citation type="submission" date="2016-11" db="EMBL/GenBank/DDBJ databases">
        <title>Whole genomes of Flavobacteriaceae.</title>
        <authorList>
            <person name="Stine C."/>
            <person name="Li C."/>
            <person name="Tadesse D."/>
        </authorList>
    </citation>
    <scope>NUCLEOTIDE SEQUENCE [LARGE SCALE GENOMIC DNA]</scope>
    <source>
        <strain evidence="3 5">ATCC BAA-2541</strain>
    </source>
</reference>
<evidence type="ECO:0000313" key="4">
    <source>
        <dbReference type="Proteomes" id="UP000180252"/>
    </source>
</evidence>
<comment type="caution">
    <text evidence="2">The sequence shown here is derived from an EMBL/GenBank/DDBJ whole genome shotgun (WGS) entry which is preliminary data.</text>
</comment>
<keyword evidence="5" id="KW-1185">Reference proteome</keyword>
<sequence length="149" mass="17628">MKIKTLNVTFMVIAYLISIPLQAFFWAIIGVKAHYLILLFSHFIFFIFLIYLFTGTLIIDCNGDKDTLTLEWDKKPIYTKIENQVIFLSEIKSWKFFNGRGADRLKLYFNNDEFLKIDFNNLTDFGQNSKKVDQVLFFLSRKNNKQQLS</sequence>
<evidence type="ECO:0000313" key="2">
    <source>
        <dbReference type="EMBL" id="OHT43406.1"/>
    </source>
</evidence>
<accession>A0A1S1J2H8</accession>
<evidence type="ECO:0000256" key="1">
    <source>
        <dbReference type="SAM" id="Phobius"/>
    </source>
</evidence>
<organism evidence="2 4">
    <name type="scientific">Flavobacterium tructae</name>
    <dbReference type="NCBI Taxonomy" id="1114873"/>
    <lineage>
        <taxon>Bacteria</taxon>
        <taxon>Pseudomonadati</taxon>
        <taxon>Bacteroidota</taxon>
        <taxon>Flavobacteriia</taxon>
        <taxon>Flavobacteriales</taxon>
        <taxon>Flavobacteriaceae</taxon>
        <taxon>Flavobacterium</taxon>
    </lineage>
</organism>
<dbReference type="EMBL" id="MUHG01000017">
    <property type="protein sequence ID" value="OXB19716.1"/>
    <property type="molecule type" value="Genomic_DNA"/>
</dbReference>
<keyword evidence="1" id="KW-1133">Transmembrane helix</keyword>
<name>A0A1S1J2H8_9FLAO</name>
<evidence type="ECO:0000313" key="5">
    <source>
        <dbReference type="Proteomes" id="UP000198319"/>
    </source>
</evidence>
<feature type="transmembrane region" description="Helical" evidence="1">
    <location>
        <begin position="12"/>
        <end position="29"/>
    </location>
</feature>
<dbReference type="Proteomes" id="UP000180252">
    <property type="component" value="Unassembled WGS sequence"/>
</dbReference>
<dbReference type="RefSeq" id="WP_070908786.1">
    <property type="nucleotide sequence ID" value="NZ_MIKE01000028.1"/>
</dbReference>
<evidence type="ECO:0000313" key="3">
    <source>
        <dbReference type="EMBL" id="OXB19716.1"/>
    </source>
</evidence>
<dbReference type="AlphaFoldDB" id="A0A1S1J2H8"/>
<keyword evidence="1" id="KW-0812">Transmembrane</keyword>
<keyword evidence="1" id="KW-0472">Membrane</keyword>